<reference evidence="1" key="2">
    <citation type="submission" date="2020-11" db="EMBL/GenBank/DDBJ databases">
        <authorList>
            <person name="McCartney M.A."/>
            <person name="Auch B."/>
            <person name="Kono T."/>
            <person name="Mallez S."/>
            <person name="Becker A."/>
            <person name="Gohl D.M."/>
            <person name="Silverstein K.A.T."/>
            <person name="Koren S."/>
            <person name="Bechman K.B."/>
            <person name="Herman A."/>
            <person name="Abrahante J.E."/>
            <person name="Garbe J."/>
        </authorList>
    </citation>
    <scope>NUCLEOTIDE SEQUENCE</scope>
    <source>
        <strain evidence="1">Duluth1</strain>
        <tissue evidence="1">Whole animal</tissue>
    </source>
</reference>
<sequence>MIIGQKLCLYSHVIQLTGTIFELKSHIKEANVLTKFHENWAKKVTSRVFTCFHYIRIEKNAPPTGGHTNFHDDWAKIVTSRVFTRKTAPPNPGSHVIQLTGTIFKLHSHIKETNVLTKFHENWAKNVTSRVFTCFHNIHMEKNAPPTGRHVFSLIWTIFEPVQDINKTNFLTNFHDDWAKIVTSRVFTRTNFEFNSHIKETKFNVLTKFHENWAKNVTSRVFSCFHYIHIEKNAPPTADIHVFQLTRTIFELNSQIKATNVLTKFQENWAKNVTSRVFTCFHNIHMEKNAPPTGGHVFSLIWTIFELVQDINKTNFLTNFHDDWAKIVTSRVFTSYVIQLTRTNFEFNSHIKETKFNVLTKFHENWAKNVTSRVFSCFHYIHIEKNAPPTADIHVFQLTRTIFELNSQIKATNVLTKFQENWAKNVTSRKNALPTDGHVFSPIWTILKSSEITIKPMCLYSHVIQLTGTIFELKSHIKETNVLTKFHENWAKKVTSRRKMHRPLAAMFFSPIWTIFELVRDINKTNVLTNFHDDWAKIVTSRVFTRFLYKPNKENCSPPWQPWHQTNVLTKFHENWVKNVTSRVEKCPAHWRPYIRNTNVLTNFHDDWAKILTSRVFTRKTAPPTGGHVFQLTGTTFELDQHIIKENILTNTTQFELGRDFNGAKLLTKFHEDGTRNVAS</sequence>
<dbReference type="AlphaFoldDB" id="A0A9D4H924"/>
<dbReference type="EMBL" id="JAIWYP010000004">
    <property type="protein sequence ID" value="KAH3831901.1"/>
    <property type="molecule type" value="Genomic_DNA"/>
</dbReference>
<comment type="caution">
    <text evidence="1">The sequence shown here is derived from an EMBL/GenBank/DDBJ whole genome shotgun (WGS) entry which is preliminary data.</text>
</comment>
<dbReference type="Proteomes" id="UP000828390">
    <property type="component" value="Unassembled WGS sequence"/>
</dbReference>
<name>A0A9D4H924_DREPO</name>
<proteinExistence type="predicted"/>
<evidence type="ECO:0000313" key="1">
    <source>
        <dbReference type="EMBL" id="KAH3831901.1"/>
    </source>
</evidence>
<protein>
    <submittedName>
        <fullName evidence="1">Uncharacterized protein</fullName>
    </submittedName>
</protein>
<organism evidence="1 2">
    <name type="scientific">Dreissena polymorpha</name>
    <name type="common">Zebra mussel</name>
    <name type="synonym">Mytilus polymorpha</name>
    <dbReference type="NCBI Taxonomy" id="45954"/>
    <lineage>
        <taxon>Eukaryota</taxon>
        <taxon>Metazoa</taxon>
        <taxon>Spiralia</taxon>
        <taxon>Lophotrochozoa</taxon>
        <taxon>Mollusca</taxon>
        <taxon>Bivalvia</taxon>
        <taxon>Autobranchia</taxon>
        <taxon>Heteroconchia</taxon>
        <taxon>Euheterodonta</taxon>
        <taxon>Imparidentia</taxon>
        <taxon>Neoheterodontei</taxon>
        <taxon>Myida</taxon>
        <taxon>Dreissenoidea</taxon>
        <taxon>Dreissenidae</taxon>
        <taxon>Dreissena</taxon>
    </lineage>
</organism>
<accession>A0A9D4H924</accession>
<gene>
    <name evidence="1" type="ORF">DPMN_105173</name>
</gene>
<reference evidence="1" key="1">
    <citation type="journal article" date="2019" name="bioRxiv">
        <title>The Genome of the Zebra Mussel, Dreissena polymorpha: A Resource for Invasive Species Research.</title>
        <authorList>
            <person name="McCartney M.A."/>
            <person name="Auch B."/>
            <person name="Kono T."/>
            <person name="Mallez S."/>
            <person name="Zhang Y."/>
            <person name="Obille A."/>
            <person name="Becker A."/>
            <person name="Abrahante J.E."/>
            <person name="Garbe J."/>
            <person name="Badalamenti J.P."/>
            <person name="Herman A."/>
            <person name="Mangelson H."/>
            <person name="Liachko I."/>
            <person name="Sullivan S."/>
            <person name="Sone E.D."/>
            <person name="Koren S."/>
            <person name="Silverstein K.A.T."/>
            <person name="Beckman K.B."/>
            <person name="Gohl D.M."/>
        </authorList>
    </citation>
    <scope>NUCLEOTIDE SEQUENCE</scope>
    <source>
        <strain evidence="1">Duluth1</strain>
        <tissue evidence="1">Whole animal</tissue>
    </source>
</reference>
<evidence type="ECO:0000313" key="2">
    <source>
        <dbReference type="Proteomes" id="UP000828390"/>
    </source>
</evidence>
<keyword evidence="2" id="KW-1185">Reference proteome</keyword>